<evidence type="ECO:0000313" key="4">
    <source>
        <dbReference type="Proteomes" id="UP000806378"/>
    </source>
</evidence>
<evidence type="ECO:0000313" key="3">
    <source>
        <dbReference type="EMBL" id="KAF7848972.1"/>
    </source>
</evidence>
<dbReference type="InterPro" id="IPR057135">
    <property type="entry name" value="At4g27190-like_LRR"/>
</dbReference>
<dbReference type="SUPFAM" id="SSF52047">
    <property type="entry name" value="RNI-like"/>
    <property type="match status" value="1"/>
</dbReference>
<protein>
    <recommendedName>
        <fullName evidence="2">Disease resistance protein At4g27190-like leucine-rich repeats domain-containing protein</fullName>
    </recommendedName>
</protein>
<feature type="domain" description="Disease resistance protein At4g27190-like leucine-rich repeats" evidence="2">
    <location>
        <begin position="2"/>
        <end position="142"/>
    </location>
</feature>
<comment type="caution">
    <text evidence="3">The sequence shown here is derived from an EMBL/GenBank/DDBJ whole genome shotgun (WGS) entry which is preliminary data.</text>
</comment>
<accession>A0A8T0CQA2</accession>
<dbReference type="PANTHER" id="PTHR33463:SF145">
    <property type="entry name" value="NB-ARC DOMAIN-CONTAINING PROTEIN"/>
    <property type="match status" value="1"/>
</dbReference>
<proteinExistence type="predicted"/>
<evidence type="ECO:0000256" key="1">
    <source>
        <dbReference type="ARBA" id="ARBA00022821"/>
    </source>
</evidence>
<dbReference type="EMBL" id="MU089913">
    <property type="protein sequence ID" value="KAF7848972.1"/>
    <property type="molecule type" value="Genomic_DNA"/>
</dbReference>
<dbReference type="PANTHER" id="PTHR33463">
    <property type="entry name" value="NB-ARC DOMAIN-CONTAINING PROTEIN-RELATED"/>
    <property type="match status" value="1"/>
</dbReference>
<dbReference type="Proteomes" id="UP000806378">
    <property type="component" value="Unassembled WGS sequence"/>
</dbReference>
<sequence>MDNIEILWDNQVAAESFHKLKSLSVYGCNKLVNIVPSCILGRLRSLESLEVGSCGSLEVVFKHQPLSLLDGHPVAHFPLKKLKLDGLPELKCVWDEKLHSQDKFQRLHSIIVSSCKSLNFLFPASIAMHLTQLEELEIYECGVVELIEKEGLVSRDVFPRLISLKLKYLIELKCIYKGTHALCWPALKTLEVHGCDKVEILASQPENEIPLHK</sequence>
<name>A0A8T0CQA2_CORYI</name>
<dbReference type="Gramene" id="rna-gnl|WGS:JABURB|Cocit.L1382.1">
    <property type="protein sequence ID" value="cds-KAF7848972.1"/>
    <property type="gene ID" value="gene-BT93_L1382"/>
</dbReference>
<gene>
    <name evidence="3" type="ORF">BT93_L1382</name>
</gene>
<dbReference type="InterPro" id="IPR032675">
    <property type="entry name" value="LRR_dom_sf"/>
</dbReference>
<dbReference type="OrthoDB" id="1715411at2759"/>
<dbReference type="Pfam" id="PF23247">
    <property type="entry name" value="LRR_RPS2"/>
    <property type="match status" value="1"/>
</dbReference>
<dbReference type="InterPro" id="IPR050905">
    <property type="entry name" value="Plant_NBS-LRR"/>
</dbReference>
<keyword evidence="1" id="KW-0611">Plant defense</keyword>
<organism evidence="3 4">
    <name type="scientific">Corymbia citriodora subsp. variegata</name>
    <dbReference type="NCBI Taxonomy" id="360336"/>
    <lineage>
        <taxon>Eukaryota</taxon>
        <taxon>Viridiplantae</taxon>
        <taxon>Streptophyta</taxon>
        <taxon>Embryophyta</taxon>
        <taxon>Tracheophyta</taxon>
        <taxon>Spermatophyta</taxon>
        <taxon>Magnoliopsida</taxon>
        <taxon>eudicotyledons</taxon>
        <taxon>Gunneridae</taxon>
        <taxon>Pentapetalae</taxon>
        <taxon>rosids</taxon>
        <taxon>malvids</taxon>
        <taxon>Myrtales</taxon>
        <taxon>Myrtaceae</taxon>
        <taxon>Myrtoideae</taxon>
        <taxon>Eucalypteae</taxon>
        <taxon>Corymbia</taxon>
    </lineage>
</organism>
<keyword evidence="4" id="KW-1185">Reference proteome</keyword>
<reference evidence="3" key="1">
    <citation type="submission" date="2020-05" db="EMBL/GenBank/DDBJ databases">
        <title>WGS assembly of Corymbia citriodora subspecies variegata.</title>
        <authorList>
            <person name="Barry K."/>
            <person name="Hundley H."/>
            <person name="Shu S."/>
            <person name="Jenkins J."/>
            <person name="Grimwood J."/>
            <person name="Baten A."/>
        </authorList>
    </citation>
    <scope>NUCLEOTIDE SEQUENCE</scope>
    <source>
        <strain evidence="3">CV2-018</strain>
    </source>
</reference>
<evidence type="ECO:0000259" key="2">
    <source>
        <dbReference type="Pfam" id="PF23247"/>
    </source>
</evidence>
<dbReference type="AlphaFoldDB" id="A0A8T0CQA2"/>
<dbReference type="Gene3D" id="3.80.10.10">
    <property type="entry name" value="Ribonuclease Inhibitor"/>
    <property type="match status" value="1"/>
</dbReference>